<evidence type="ECO:0000256" key="4">
    <source>
        <dbReference type="ARBA" id="ARBA00022825"/>
    </source>
</evidence>
<dbReference type="OMA" id="YCNWYYW"/>
<evidence type="ECO:0000256" key="9">
    <source>
        <dbReference type="SAM" id="SignalP"/>
    </source>
</evidence>
<dbReference type="GO" id="GO:0006508">
    <property type="term" value="P:proteolysis"/>
    <property type="evidence" value="ECO:0007669"/>
    <property type="project" value="UniProtKB-KW"/>
</dbReference>
<dbReference type="GO" id="GO:0004252">
    <property type="term" value="F:serine-type endopeptidase activity"/>
    <property type="evidence" value="ECO:0007669"/>
    <property type="project" value="UniProtKB-EC"/>
</dbReference>
<reference evidence="11" key="2">
    <citation type="submission" date="2025-08" db="UniProtKB">
        <authorList>
            <consortium name="Ensembl"/>
        </authorList>
    </citation>
    <scope>IDENTIFICATION</scope>
</reference>
<dbReference type="PROSITE" id="PS00134">
    <property type="entry name" value="TRYPSIN_HIS"/>
    <property type="match status" value="1"/>
</dbReference>
<organism evidence="11 12">
    <name type="scientific">Tetraodon nigroviridis</name>
    <name type="common">Spotted green pufferfish</name>
    <name type="synonym">Chelonodon nigroviridis</name>
    <dbReference type="NCBI Taxonomy" id="99883"/>
    <lineage>
        <taxon>Eukaryota</taxon>
        <taxon>Metazoa</taxon>
        <taxon>Chordata</taxon>
        <taxon>Craniata</taxon>
        <taxon>Vertebrata</taxon>
        <taxon>Euteleostomi</taxon>
        <taxon>Actinopterygii</taxon>
        <taxon>Neopterygii</taxon>
        <taxon>Teleostei</taxon>
        <taxon>Neoteleostei</taxon>
        <taxon>Acanthomorphata</taxon>
        <taxon>Eupercaria</taxon>
        <taxon>Tetraodontiformes</taxon>
        <taxon>Tetradontoidea</taxon>
        <taxon>Tetraodontidae</taxon>
        <taxon>Tetraodon</taxon>
    </lineage>
</organism>
<evidence type="ECO:0000256" key="7">
    <source>
        <dbReference type="ARBA" id="ARBA00038868"/>
    </source>
</evidence>
<dbReference type="GO" id="GO:0005615">
    <property type="term" value="C:extracellular space"/>
    <property type="evidence" value="ECO:0007669"/>
    <property type="project" value="TreeGrafter"/>
</dbReference>
<reference evidence="12" key="1">
    <citation type="journal article" date="2004" name="Nature">
        <title>Genome duplication in the teleost fish Tetraodon nigroviridis reveals the early vertebrate proto-karyotype.</title>
        <authorList>
            <person name="Jaillon O."/>
            <person name="Aury J.-M."/>
            <person name="Brunet F."/>
            <person name="Petit J.-L."/>
            <person name="Stange-Thomann N."/>
            <person name="Mauceli E."/>
            <person name="Bouneau L."/>
            <person name="Fischer C."/>
            <person name="Ozouf-Costaz C."/>
            <person name="Bernot A."/>
            <person name="Nicaud S."/>
            <person name="Jaffe D."/>
            <person name="Fisher S."/>
            <person name="Lutfalla G."/>
            <person name="Dossat C."/>
            <person name="Segurens B."/>
            <person name="Dasilva C."/>
            <person name="Salanoubat M."/>
            <person name="Levy M."/>
            <person name="Boudet N."/>
            <person name="Castellano S."/>
            <person name="Anthouard V."/>
            <person name="Jubin C."/>
            <person name="Castelli V."/>
            <person name="Katinka M."/>
            <person name="Vacherie B."/>
            <person name="Biemont C."/>
            <person name="Skalli Z."/>
            <person name="Cattolico L."/>
            <person name="Poulain J."/>
            <person name="De Berardinis V."/>
            <person name="Cruaud C."/>
            <person name="Duprat S."/>
            <person name="Brottier P."/>
            <person name="Coutanceau J.-P."/>
            <person name="Gouzy J."/>
            <person name="Parra G."/>
            <person name="Lardier G."/>
            <person name="Chapple C."/>
            <person name="McKernan K.J."/>
            <person name="McEwan P."/>
            <person name="Bosak S."/>
            <person name="Kellis M."/>
            <person name="Volff J.-N."/>
            <person name="Guigo R."/>
            <person name="Zody M.C."/>
            <person name="Mesirov J."/>
            <person name="Lindblad-Toh K."/>
            <person name="Birren B."/>
            <person name="Nusbaum C."/>
            <person name="Kahn D."/>
            <person name="Robinson-Rechavi M."/>
            <person name="Laudet V."/>
            <person name="Schachter V."/>
            <person name="Quetier F."/>
            <person name="Saurin W."/>
            <person name="Scarpelli C."/>
            <person name="Wincker P."/>
            <person name="Lander E.S."/>
            <person name="Weissenbach J."/>
            <person name="Roest Crollius H."/>
        </authorList>
    </citation>
    <scope>NUCLEOTIDE SEQUENCE [LARGE SCALE GENOMIC DNA]</scope>
</reference>
<evidence type="ECO:0000256" key="5">
    <source>
        <dbReference type="ARBA" id="ARBA00023157"/>
    </source>
</evidence>
<dbReference type="InterPro" id="IPR009003">
    <property type="entry name" value="Peptidase_S1_PA"/>
</dbReference>
<dbReference type="FunCoup" id="H3D4F4">
    <property type="interactions" value="4"/>
</dbReference>
<evidence type="ECO:0000256" key="6">
    <source>
        <dbReference type="ARBA" id="ARBA00036320"/>
    </source>
</evidence>
<comment type="catalytic activity">
    <reaction evidence="6">
        <text>Preferential cleavage: Arg-|-Xaa, Lys-|-Xaa.</text>
        <dbReference type="EC" id="3.4.21.4"/>
    </reaction>
</comment>
<dbReference type="SUPFAM" id="SSF50494">
    <property type="entry name" value="Trypsin-like serine proteases"/>
    <property type="match status" value="1"/>
</dbReference>
<dbReference type="PANTHER" id="PTHR24264:SF58">
    <property type="entry name" value="SI:DKEY-33M11.8-RELATED"/>
    <property type="match status" value="1"/>
</dbReference>
<keyword evidence="9" id="KW-0732">Signal</keyword>
<dbReference type="InterPro" id="IPR018114">
    <property type="entry name" value="TRYPSIN_HIS"/>
</dbReference>
<keyword evidence="3 8" id="KW-0378">Hydrolase</keyword>
<evidence type="ECO:0000259" key="10">
    <source>
        <dbReference type="PROSITE" id="PS50240"/>
    </source>
</evidence>
<dbReference type="InterPro" id="IPR050127">
    <property type="entry name" value="Serine_Proteases_S1"/>
</dbReference>
<dbReference type="HOGENOM" id="CLU_006842_7_0_1"/>
<dbReference type="AlphaFoldDB" id="H3D4F4"/>
<dbReference type="Pfam" id="PF00089">
    <property type="entry name" value="Trypsin"/>
    <property type="match status" value="1"/>
</dbReference>
<keyword evidence="2 8" id="KW-0645">Protease</keyword>
<name>H3D4F4_TETNG</name>
<dbReference type="InParanoid" id="H3D4F4"/>
<sequence>RQQKCGMLFFLAVLVTEGFATRIIGGQEVPRFSIKYQVSLQSTRGHYCGGTLVHPQWVVSAAHCWIPSSFMKVVLSEHNLEVTEGFEQVFNVSMIYINKFNYWTFDNDIMLIKLSQPAQLNANVQPAVLPDPTAPPLSSDTCTVSGWGVTQIYNSYLSPVLRAVDVQIISNCRRYYYWGMVTPNMLCAGSRLGGKDACQGDSGGPLVCNGRFEGIVSWGIGCALPHFPGVYTKVRNYVSWIEGIIQSN</sequence>
<evidence type="ECO:0000313" key="12">
    <source>
        <dbReference type="Proteomes" id="UP000007303"/>
    </source>
</evidence>
<feature type="chain" id="PRO_5003582812" description="trypsin" evidence="9">
    <location>
        <begin position="21"/>
        <end position="248"/>
    </location>
</feature>
<dbReference type="CDD" id="cd00190">
    <property type="entry name" value="Tryp_SPc"/>
    <property type="match status" value="1"/>
</dbReference>
<dbReference type="STRING" id="99883.ENSTNIP00000015392"/>
<dbReference type="EC" id="3.4.21.4" evidence="7"/>
<dbReference type="PANTHER" id="PTHR24264">
    <property type="entry name" value="TRYPSIN-RELATED"/>
    <property type="match status" value="1"/>
</dbReference>
<keyword evidence="4 8" id="KW-0720">Serine protease</keyword>
<evidence type="ECO:0000256" key="3">
    <source>
        <dbReference type="ARBA" id="ARBA00022801"/>
    </source>
</evidence>
<proteinExistence type="predicted"/>
<feature type="domain" description="Peptidase S1" evidence="10">
    <location>
        <begin position="23"/>
        <end position="246"/>
    </location>
</feature>
<dbReference type="GeneTree" id="ENSGT01050000244971"/>
<protein>
    <recommendedName>
        <fullName evidence="7">trypsin</fullName>
        <ecNumber evidence="7">3.4.21.4</ecNumber>
    </recommendedName>
</protein>
<comment type="subcellular location">
    <subcellularLocation>
        <location evidence="1">Secreted</location>
        <location evidence="1">Extracellular space</location>
    </subcellularLocation>
</comment>
<dbReference type="FunFam" id="2.40.10.10:FF:000221">
    <property type="entry name" value="Si:dkey-33m11.8"/>
    <property type="match status" value="1"/>
</dbReference>
<evidence type="ECO:0000313" key="11">
    <source>
        <dbReference type="Ensembl" id="ENSTNIP00000015392.1"/>
    </source>
</evidence>
<dbReference type="InterPro" id="IPR001314">
    <property type="entry name" value="Peptidase_S1A"/>
</dbReference>
<dbReference type="Ensembl" id="ENSTNIT00000015597.1">
    <property type="protein sequence ID" value="ENSTNIP00000015392.1"/>
    <property type="gene ID" value="ENSTNIG00000012422.1"/>
</dbReference>
<dbReference type="PROSITE" id="PS50240">
    <property type="entry name" value="TRYPSIN_DOM"/>
    <property type="match status" value="1"/>
</dbReference>
<evidence type="ECO:0000256" key="1">
    <source>
        <dbReference type="ARBA" id="ARBA00004239"/>
    </source>
</evidence>
<dbReference type="PROSITE" id="PS00135">
    <property type="entry name" value="TRYPSIN_SER"/>
    <property type="match status" value="1"/>
</dbReference>
<keyword evidence="12" id="KW-1185">Reference proteome</keyword>
<reference evidence="11" key="3">
    <citation type="submission" date="2025-09" db="UniProtKB">
        <authorList>
            <consortium name="Ensembl"/>
        </authorList>
    </citation>
    <scope>IDENTIFICATION</scope>
</reference>
<dbReference type="SMART" id="SM00020">
    <property type="entry name" value="Tryp_SPc"/>
    <property type="match status" value="1"/>
</dbReference>
<dbReference type="Proteomes" id="UP000007303">
    <property type="component" value="Unassembled WGS sequence"/>
</dbReference>
<dbReference type="InterPro" id="IPR001254">
    <property type="entry name" value="Trypsin_dom"/>
</dbReference>
<feature type="signal peptide" evidence="9">
    <location>
        <begin position="1"/>
        <end position="20"/>
    </location>
</feature>
<accession>H3D4F4</accession>
<dbReference type="Gene3D" id="2.40.10.10">
    <property type="entry name" value="Trypsin-like serine proteases"/>
    <property type="match status" value="2"/>
</dbReference>
<dbReference type="PRINTS" id="PR00722">
    <property type="entry name" value="CHYMOTRYPSIN"/>
</dbReference>
<evidence type="ECO:0000256" key="2">
    <source>
        <dbReference type="ARBA" id="ARBA00022670"/>
    </source>
</evidence>
<keyword evidence="5" id="KW-1015">Disulfide bond</keyword>
<evidence type="ECO:0000256" key="8">
    <source>
        <dbReference type="RuleBase" id="RU363034"/>
    </source>
</evidence>
<dbReference type="InterPro" id="IPR033116">
    <property type="entry name" value="TRYPSIN_SER"/>
</dbReference>
<dbReference type="InterPro" id="IPR043504">
    <property type="entry name" value="Peptidase_S1_PA_chymotrypsin"/>
</dbReference>